<evidence type="ECO:0000313" key="3">
    <source>
        <dbReference type="EMBL" id="CAH0374577.1"/>
    </source>
</evidence>
<reference evidence="3" key="1">
    <citation type="submission" date="2021-11" db="EMBL/GenBank/DDBJ databases">
        <authorList>
            <consortium name="Genoscope - CEA"/>
            <person name="William W."/>
        </authorList>
    </citation>
    <scope>NUCLEOTIDE SEQUENCE</scope>
</reference>
<gene>
    <name evidence="3" type="ORF">PECAL_4P18720</name>
</gene>
<organism evidence="3 4">
    <name type="scientific">Pelagomonas calceolata</name>
    <dbReference type="NCBI Taxonomy" id="35677"/>
    <lineage>
        <taxon>Eukaryota</taxon>
        <taxon>Sar</taxon>
        <taxon>Stramenopiles</taxon>
        <taxon>Ochrophyta</taxon>
        <taxon>Pelagophyceae</taxon>
        <taxon>Pelagomonadales</taxon>
        <taxon>Pelagomonadaceae</taxon>
        <taxon>Pelagomonas</taxon>
    </lineage>
</organism>
<accession>A0A8J2SVE7</accession>
<dbReference type="Proteomes" id="UP000789595">
    <property type="component" value="Unassembled WGS sequence"/>
</dbReference>
<name>A0A8J2SVE7_9STRA</name>
<protein>
    <submittedName>
        <fullName evidence="3">Uncharacterized protein</fullName>
    </submittedName>
</protein>
<feature type="signal peptide" evidence="2">
    <location>
        <begin position="1"/>
        <end position="16"/>
    </location>
</feature>
<dbReference type="AlphaFoldDB" id="A0A8J2SVE7"/>
<keyword evidence="2" id="KW-0732">Signal</keyword>
<feature type="chain" id="PRO_5035197063" evidence="2">
    <location>
        <begin position="17"/>
        <end position="321"/>
    </location>
</feature>
<feature type="region of interest" description="Disordered" evidence="1">
    <location>
        <begin position="212"/>
        <end position="263"/>
    </location>
</feature>
<comment type="caution">
    <text evidence="3">The sequence shown here is derived from an EMBL/GenBank/DDBJ whole genome shotgun (WGS) entry which is preliminary data.</text>
</comment>
<feature type="compositionally biased region" description="Pro residues" evidence="1">
    <location>
        <begin position="213"/>
        <end position="226"/>
    </location>
</feature>
<evidence type="ECO:0000256" key="2">
    <source>
        <dbReference type="SAM" id="SignalP"/>
    </source>
</evidence>
<keyword evidence="4" id="KW-1185">Reference proteome</keyword>
<feature type="region of interest" description="Disordered" evidence="1">
    <location>
        <begin position="22"/>
        <end position="71"/>
    </location>
</feature>
<proteinExistence type="predicted"/>
<sequence>MRRALTLALCLAAADAGLRIGKPSGAGALKMATREEEKKAKEERRAKRKAAMSKDPEQARKELKERLAGYSTGEARARKYMQIARTKKFGMSDEEFAKQQQTYGRVAMDEAQMEMRRRAEKARDAVETQRIKENRSRVFRRVTGRAAKATDPVDADPTLAPVAVAADGSVAAAPRSTRLSPAAKKVLKGSALAAAAAAVGKLVVAKIAERPAAAPPAPAPPAPAPAEPAVDAAEPDAPAEEAVAPAGADDDAAAAEDGAAAVPGMSPEAAARLAEAKLREELLGRVEGQYKLRGETCPLSVQKQTVAELEATLAELRGERE</sequence>
<dbReference type="EMBL" id="CAKKNE010000004">
    <property type="protein sequence ID" value="CAH0374577.1"/>
    <property type="molecule type" value="Genomic_DNA"/>
</dbReference>
<evidence type="ECO:0000313" key="4">
    <source>
        <dbReference type="Proteomes" id="UP000789595"/>
    </source>
</evidence>
<feature type="compositionally biased region" description="Basic and acidic residues" evidence="1">
    <location>
        <begin position="52"/>
        <end position="67"/>
    </location>
</feature>
<feature type="compositionally biased region" description="Basic and acidic residues" evidence="1">
    <location>
        <begin position="32"/>
        <end position="45"/>
    </location>
</feature>
<evidence type="ECO:0000256" key="1">
    <source>
        <dbReference type="SAM" id="MobiDB-lite"/>
    </source>
</evidence>